<feature type="domain" description="TonB-dependent receptor plug" evidence="9">
    <location>
        <begin position="122"/>
        <end position="248"/>
    </location>
</feature>
<sequence>MKKRLLPAFFALLLGLFVSFVSNGQLIRISGSVTAQSGDPIPGVNVLIKGTSSGTTTDAQGKYALDTPSPGQAVIFSAIGFISQEKMIGKQSVINIVLLEDTKMLNEVIVTALGIKREEKSLGFAAQTISENAVKDAKSNNWVNTLSGKVAGLNIQGAGAGPMGSARITLRGESSLNLDNNQALIVVDGVPVSSKITGTGFNSHLSADSPVDYGSSLSDINPDDIEKVTVLKGPGATALYGSRAAGGAIIITTKSGVRKDKGIGVTVNSNFSIEQINRYPDYQFEYGEGRTNKYFSYLDSEDGPNTATTVAAGRAWGPKFDGQSYFQYNPDAPDGKPTVRTPWVPNKDYISGFFQTGTTFSNSVSLEGGTEKGSARLSLTHMKNKWIIPNTGFERLNVALSLSQKISERLKINGKVNYTNKKSDNLPMAGYNNQSLMYFLILGTAPNIKPEWFKPYWVPGKENIQQRNPFNPTPDNPYLGMYEMLNKMNKHGVIGNISAAYEISSKWDFLVRTGLDMAYEFRSQQRPFSMTRYPRGMYREQNVFNYESNTDFLLNYKDKIAGLVDITASVGANAMRQSYDFAGLYADQLAQPGIYQISNSLDQAVADPLKTKKAINSMYAATQFSYDEKIFLDVTGRNDWSSTLPYGNNSFFYPSVSSSFLLNEIFKLPAAVSFAKVRASWAQVGNDTRPYQTARYYDRVYGNSFTNSSTLFNADLKPEITASYEFGLDLRLLKNLVGLDLAYYNNNSRNQILAIPLDPVSGYSNALINAGLINSRGVEVKLTGKPVTKRNFSWNTTLLWSRNRSFVRELASGITNQVIYAHDSNVSVEARVGGLMGDMYGRGFQRAPDGQIIYSSVGLPAALDPTTKKWGNAFADWKASISNEFTIRNVRVSILLDGQKGGSMFSQTNHKNNTLGKTKVTLPGREDGIVGQGVVKQPDGSFIPNTTKVAASSYYDNYYQIANAETNVFDASFLKIREARVEFNLPAALLNRIGVRQTSLALFGRDLFNFTKFPGFDPEGGNLNNGTLTPGVELAQFPSTRTMGMNLTLKF</sequence>
<dbReference type="InterPro" id="IPR008969">
    <property type="entry name" value="CarboxyPept-like_regulatory"/>
</dbReference>
<reference evidence="10 11" key="1">
    <citation type="submission" date="2016-10" db="EMBL/GenBank/DDBJ databases">
        <authorList>
            <person name="de Groot N.N."/>
        </authorList>
    </citation>
    <scope>NUCLEOTIDE SEQUENCE [LARGE SCALE GENOMIC DNA]</scope>
    <source>
        <strain evidence="10 11">DSM 19938</strain>
    </source>
</reference>
<dbReference type="Gene3D" id="2.60.40.1120">
    <property type="entry name" value="Carboxypeptidase-like, regulatory domain"/>
    <property type="match status" value="1"/>
</dbReference>
<name>A0A1H7ASG6_9BACT</name>
<evidence type="ECO:0000256" key="3">
    <source>
        <dbReference type="ARBA" id="ARBA00022452"/>
    </source>
</evidence>
<dbReference type="InterPro" id="IPR023997">
    <property type="entry name" value="TonB-dep_OMP_SusC/RagA_CS"/>
</dbReference>
<dbReference type="STRING" id="408657.SAMN04487995_5910"/>
<evidence type="ECO:0000256" key="8">
    <source>
        <dbReference type="PROSITE-ProRule" id="PRU01360"/>
    </source>
</evidence>
<keyword evidence="2 8" id="KW-0813">Transport</keyword>
<evidence type="ECO:0000313" key="10">
    <source>
        <dbReference type="EMBL" id="SEJ68581.1"/>
    </source>
</evidence>
<comment type="subcellular location">
    <subcellularLocation>
        <location evidence="1 8">Cell outer membrane</location>
        <topology evidence="1 8">Multi-pass membrane protein</topology>
    </subcellularLocation>
</comment>
<keyword evidence="3 8" id="KW-1134">Transmembrane beta strand</keyword>
<dbReference type="NCBIfam" id="TIGR04057">
    <property type="entry name" value="SusC_RagA_signa"/>
    <property type="match status" value="1"/>
</dbReference>
<dbReference type="Gene3D" id="2.170.130.10">
    <property type="entry name" value="TonB-dependent receptor, plug domain"/>
    <property type="match status" value="1"/>
</dbReference>
<evidence type="ECO:0000256" key="7">
    <source>
        <dbReference type="ARBA" id="ARBA00023237"/>
    </source>
</evidence>
<dbReference type="GO" id="GO:0009279">
    <property type="term" value="C:cell outer membrane"/>
    <property type="evidence" value="ECO:0007669"/>
    <property type="project" value="UniProtKB-SubCell"/>
</dbReference>
<dbReference type="SUPFAM" id="SSF56935">
    <property type="entry name" value="Porins"/>
    <property type="match status" value="1"/>
</dbReference>
<dbReference type="Pfam" id="PF13715">
    <property type="entry name" value="CarbopepD_reg_2"/>
    <property type="match status" value="1"/>
</dbReference>
<organism evidence="10 11">
    <name type="scientific">Dyadobacter koreensis</name>
    <dbReference type="NCBI Taxonomy" id="408657"/>
    <lineage>
        <taxon>Bacteria</taxon>
        <taxon>Pseudomonadati</taxon>
        <taxon>Bacteroidota</taxon>
        <taxon>Cytophagia</taxon>
        <taxon>Cytophagales</taxon>
        <taxon>Spirosomataceae</taxon>
        <taxon>Dyadobacter</taxon>
    </lineage>
</organism>
<evidence type="ECO:0000259" key="9">
    <source>
        <dbReference type="Pfam" id="PF07715"/>
    </source>
</evidence>
<keyword evidence="5" id="KW-0732">Signal</keyword>
<dbReference type="InterPro" id="IPR023996">
    <property type="entry name" value="TonB-dep_OMP_SusC/RagA"/>
</dbReference>
<gene>
    <name evidence="10" type="ORF">SAMN04487995_5910</name>
</gene>
<protein>
    <submittedName>
        <fullName evidence="10">TonB-linked outer membrane protein, SusC/RagA family</fullName>
    </submittedName>
</protein>
<dbReference type="NCBIfam" id="TIGR04056">
    <property type="entry name" value="OMP_RagA_SusC"/>
    <property type="match status" value="1"/>
</dbReference>
<evidence type="ECO:0000313" key="11">
    <source>
        <dbReference type="Proteomes" id="UP000199532"/>
    </source>
</evidence>
<keyword evidence="11" id="KW-1185">Reference proteome</keyword>
<dbReference type="AlphaFoldDB" id="A0A1H7ASG6"/>
<dbReference type="PANTHER" id="PTHR30069">
    <property type="entry name" value="TONB-DEPENDENT OUTER MEMBRANE RECEPTOR"/>
    <property type="match status" value="1"/>
</dbReference>
<dbReference type="InterPro" id="IPR037066">
    <property type="entry name" value="Plug_dom_sf"/>
</dbReference>
<evidence type="ECO:0000256" key="5">
    <source>
        <dbReference type="ARBA" id="ARBA00022729"/>
    </source>
</evidence>
<dbReference type="GO" id="GO:0015344">
    <property type="term" value="F:siderophore uptake transmembrane transporter activity"/>
    <property type="evidence" value="ECO:0007669"/>
    <property type="project" value="TreeGrafter"/>
</dbReference>
<evidence type="ECO:0000256" key="2">
    <source>
        <dbReference type="ARBA" id="ARBA00022448"/>
    </source>
</evidence>
<dbReference type="OrthoDB" id="9768177at2"/>
<comment type="similarity">
    <text evidence="8">Belongs to the TonB-dependent receptor family.</text>
</comment>
<evidence type="ECO:0000256" key="6">
    <source>
        <dbReference type="ARBA" id="ARBA00023136"/>
    </source>
</evidence>
<dbReference type="SUPFAM" id="SSF49464">
    <property type="entry name" value="Carboxypeptidase regulatory domain-like"/>
    <property type="match status" value="1"/>
</dbReference>
<proteinExistence type="inferred from homology"/>
<accession>A0A1H7ASG6</accession>
<dbReference type="Proteomes" id="UP000199532">
    <property type="component" value="Unassembled WGS sequence"/>
</dbReference>
<evidence type="ECO:0000256" key="1">
    <source>
        <dbReference type="ARBA" id="ARBA00004571"/>
    </source>
</evidence>
<dbReference type="RefSeq" id="WP_090341770.1">
    <property type="nucleotide sequence ID" value="NZ_FNXY01000011.1"/>
</dbReference>
<dbReference type="EMBL" id="FNXY01000011">
    <property type="protein sequence ID" value="SEJ68581.1"/>
    <property type="molecule type" value="Genomic_DNA"/>
</dbReference>
<dbReference type="InterPro" id="IPR039426">
    <property type="entry name" value="TonB-dep_rcpt-like"/>
</dbReference>
<dbReference type="InterPro" id="IPR012910">
    <property type="entry name" value="Plug_dom"/>
</dbReference>
<dbReference type="PANTHER" id="PTHR30069:SF29">
    <property type="entry name" value="HEMOGLOBIN AND HEMOGLOBIN-HAPTOGLOBIN-BINDING PROTEIN 1-RELATED"/>
    <property type="match status" value="1"/>
</dbReference>
<keyword evidence="4 8" id="KW-0812">Transmembrane</keyword>
<dbReference type="Gene3D" id="2.40.170.20">
    <property type="entry name" value="TonB-dependent receptor, beta-barrel domain"/>
    <property type="match status" value="1"/>
</dbReference>
<evidence type="ECO:0000256" key="4">
    <source>
        <dbReference type="ARBA" id="ARBA00022692"/>
    </source>
</evidence>
<dbReference type="PROSITE" id="PS52016">
    <property type="entry name" value="TONB_DEPENDENT_REC_3"/>
    <property type="match status" value="1"/>
</dbReference>
<keyword evidence="6 8" id="KW-0472">Membrane</keyword>
<dbReference type="Pfam" id="PF07715">
    <property type="entry name" value="Plug"/>
    <property type="match status" value="1"/>
</dbReference>
<keyword evidence="7 8" id="KW-0998">Cell outer membrane</keyword>
<dbReference type="InterPro" id="IPR036942">
    <property type="entry name" value="Beta-barrel_TonB_sf"/>
</dbReference>
<dbReference type="GO" id="GO:0044718">
    <property type="term" value="P:siderophore transmembrane transport"/>
    <property type="evidence" value="ECO:0007669"/>
    <property type="project" value="TreeGrafter"/>
</dbReference>